<accession>A0A7S4LK95</accession>
<keyword evidence="2" id="KW-1133">Transmembrane helix</keyword>
<reference evidence="3" key="1">
    <citation type="submission" date="2021-01" db="EMBL/GenBank/DDBJ databases">
        <authorList>
            <person name="Corre E."/>
            <person name="Pelletier E."/>
            <person name="Niang G."/>
            <person name="Scheremetjew M."/>
            <person name="Finn R."/>
            <person name="Kale V."/>
            <person name="Holt S."/>
            <person name="Cochrane G."/>
            <person name="Meng A."/>
            <person name="Brown T."/>
            <person name="Cohen L."/>
        </authorList>
    </citation>
    <scope>NUCLEOTIDE SEQUENCE</scope>
    <source>
        <strain evidence="3">CCMP1594</strain>
    </source>
</reference>
<organism evidence="3">
    <name type="scientific">Eutreptiella gymnastica</name>
    <dbReference type="NCBI Taxonomy" id="73025"/>
    <lineage>
        <taxon>Eukaryota</taxon>
        <taxon>Discoba</taxon>
        <taxon>Euglenozoa</taxon>
        <taxon>Euglenida</taxon>
        <taxon>Spirocuta</taxon>
        <taxon>Euglenophyceae</taxon>
        <taxon>Eutreptiales</taxon>
        <taxon>Eutreptiaceae</taxon>
        <taxon>Eutreptiella</taxon>
    </lineage>
</organism>
<keyword evidence="2" id="KW-0812">Transmembrane</keyword>
<feature type="transmembrane region" description="Helical" evidence="2">
    <location>
        <begin position="269"/>
        <end position="295"/>
    </location>
</feature>
<evidence type="ECO:0000313" key="3">
    <source>
        <dbReference type="EMBL" id="CAE0835076.1"/>
    </source>
</evidence>
<feature type="transmembrane region" description="Helical" evidence="2">
    <location>
        <begin position="35"/>
        <end position="57"/>
    </location>
</feature>
<feature type="region of interest" description="Disordered" evidence="1">
    <location>
        <begin position="317"/>
        <end position="370"/>
    </location>
</feature>
<name>A0A7S4LK95_9EUGL</name>
<evidence type="ECO:0000256" key="1">
    <source>
        <dbReference type="SAM" id="MobiDB-lite"/>
    </source>
</evidence>
<feature type="compositionally biased region" description="Low complexity" evidence="1">
    <location>
        <begin position="328"/>
        <end position="339"/>
    </location>
</feature>
<keyword evidence="2" id="KW-0472">Membrane</keyword>
<sequence>MGVKDIPANVSIPREAPVTVPKSVQPHVPAAYRTMALCCCCCMCLLLGFGIGNIVILCQEGVSTLGSAAACGSIGNLTGRSLQENFDEWHDNLAEINASSDQVVVTQRCPNQPGAVEITAGGTLAAYTYNCDTFAVQGCDIADCSGTHIYNFNPISYNLYDYEKRLEMLVRDPSGSNLGYAQMRINDGAAGSTVTVMDFSRNTVALINERFGVWSYQVFNDSTATYYVQDPRVLTALTGWASRGVVEGYDCSGRNKCQRHLYQLDGCNVYFWFMNWIMIGIVVGLCYCCCCLACARGKEKQRQAAAKHRQEATALDLVDDTGDPYAPPHADAYAPYGDPIGEPIHLNTPQSDNSAAGPETVASVPSKSRA</sequence>
<proteinExistence type="predicted"/>
<dbReference type="EMBL" id="HBJA01134995">
    <property type="protein sequence ID" value="CAE0835076.1"/>
    <property type="molecule type" value="Transcribed_RNA"/>
</dbReference>
<dbReference type="AlphaFoldDB" id="A0A7S4LK95"/>
<evidence type="ECO:0000256" key="2">
    <source>
        <dbReference type="SAM" id="Phobius"/>
    </source>
</evidence>
<protein>
    <submittedName>
        <fullName evidence="3">Uncharacterized protein</fullName>
    </submittedName>
</protein>
<gene>
    <name evidence="3" type="ORF">EGYM00163_LOCUS46380</name>
</gene>